<keyword evidence="2" id="KW-1133">Transmembrane helix</keyword>
<keyword evidence="2" id="KW-0472">Membrane</keyword>
<feature type="region of interest" description="Disordered" evidence="1">
    <location>
        <begin position="154"/>
        <end position="264"/>
    </location>
</feature>
<keyword evidence="2" id="KW-0812">Transmembrane</keyword>
<organism evidence="3 4">
    <name type="scientific">Vitrella brassicaformis (strain CCMP3155)</name>
    <dbReference type="NCBI Taxonomy" id="1169540"/>
    <lineage>
        <taxon>Eukaryota</taxon>
        <taxon>Sar</taxon>
        <taxon>Alveolata</taxon>
        <taxon>Colpodellida</taxon>
        <taxon>Vitrellaceae</taxon>
        <taxon>Vitrella</taxon>
    </lineage>
</organism>
<feature type="compositionally biased region" description="Low complexity" evidence="1">
    <location>
        <begin position="159"/>
        <end position="172"/>
    </location>
</feature>
<gene>
    <name evidence="3" type="ORF">Vbra_21781</name>
</gene>
<evidence type="ECO:0000313" key="3">
    <source>
        <dbReference type="EMBL" id="CEM20213.1"/>
    </source>
</evidence>
<proteinExistence type="predicted"/>
<accession>A0A0G4FYF8</accession>
<dbReference type="EMBL" id="CDMY01000521">
    <property type="protein sequence ID" value="CEM20213.1"/>
    <property type="molecule type" value="Genomic_DNA"/>
</dbReference>
<dbReference type="Proteomes" id="UP000041254">
    <property type="component" value="Unassembled WGS sequence"/>
</dbReference>
<dbReference type="AlphaFoldDB" id="A0A0G4FYF8"/>
<sequence>MDMPPLRPLPVYWGVFVAGVLIINILASLFDPDSRPFFPIPPSNPSARQDMQTMPVISNRILTTRPCNDGEGDFLAPRTRGADPPCDGPTRVESHFAFFVVGIDVSKRLPESRRGLPRYAGREAERRFGLEAIQRLKSAWRVKFMPAMAQLSHGQPVNQQPQPMAPQMTTAQWPPPPQQQMGGALMAAQPLGPANAQPMNAMGAPPAMPYQPMVNTPAQPPPAFSPQQPPPQVQPQASPPLPPPPPGLQADLCVCCADGSETPA</sequence>
<protein>
    <submittedName>
        <fullName evidence="3">Uncharacterized protein</fullName>
    </submittedName>
</protein>
<dbReference type="InParanoid" id="A0A0G4FYF8"/>
<dbReference type="VEuPathDB" id="CryptoDB:Vbra_21781"/>
<name>A0A0G4FYF8_VITBC</name>
<feature type="compositionally biased region" description="Low complexity" evidence="1">
    <location>
        <begin position="179"/>
        <end position="205"/>
    </location>
</feature>
<evidence type="ECO:0000256" key="2">
    <source>
        <dbReference type="SAM" id="Phobius"/>
    </source>
</evidence>
<dbReference type="STRING" id="1169540.A0A0G4FYF8"/>
<evidence type="ECO:0000256" key="1">
    <source>
        <dbReference type="SAM" id="MobiDB-lite"/>
    </source>
</evidence>
<feature type="compositionally biased region" description="Pro residues" evidence="1">
    <location>
        <begin position="218"/>
        <end position="247"/>
    </location>
</feature>
<feature type="transmembrane region" description="Helical" evidence="2">
    <location>
        <begin position="12"/>
        <end position="30"/>
    </location>
</feature>
<evidence type="ECO:0000313" key="4">
    <source>
        <dbReference type="Proteomes" id="UP000041254"/>
    </source>
</evidence>
<reference evidence="3 4" key="1">
    <citation type="submission" date="2014-11" db="EMBL/GenBank/DDBJ databases">
        <authorList>
            <person name="Zhu J."/>
            <person name="Qi W."/>
            <person name="Song R."/>
        </authorList>
    </citation>
    <scope>NUCLEOTIDE SEQUENCE [LARGE SCALE GENOMIC DNA]</scope>
</reference>
<keyword evidence="4" id="KW-1185">Reference proteome</keyword>